<dbReference type="SUPFAM" id="SSF55811">
    <property type="entry name" value="Nudix"/>
    <property type="match status" value="1"/>
</dbReference>
<accession>A0ABV7GWL5</accession>
<dbReference type="CDD" id="cd04673">
    <property type="entry name" value="NUDIX_ADPRase"/>
    <property type="match status" value="1"/>
</dbReference>
<evidence type="ECO:0000256" key="1">
    <source>
        <dbReference type="ARBA" id="ARBA00001946"/>
    </source>
</evidence>
<evidence type="ECO:0000313" key="5">
    <source>
        <dbReference type="EMBL" id="MFC3143906.1"/>
    </source>
</evidence>
<dbReference type="PROSITE" id="PS51462">
    <property type="entry name" value="NUDIX"/>
    <property type="match status" value="1"/>
</dbReference>
<evidence type="ECO:0000259" key="4">
    <source>
        <dbReference type="PROSITE" id="PS51462"/>
    </source>
</evidence>
<dbReference type="EMBL" id="JBHRTB010000010">
    <property type="protein sequence ID" value="MFC3143906.1"/>
    <property type="molecule type" value="Genomic_DNA"/>
</dbReference>
<keyword evidence="6" id="KW-1185">Reference proteome</keyword>
<dbReference type="PROSITE" id="PS00893">
    <property type="entry name" value="NUDIX_BOX"/>
    <property type="match status" value="1"/>
</dbReference>
<dbReference type="Gene3D" id="3.90.79.10">
    <property type="entry name" value="Nucleoside Triphosphate Pyrophosphohydrolase"/>
    <property type="match status" value="1"/>
</dbReference>
<dbReference type="Pfam" id="PF00293">
    <property type="entry name" value="NUDIX"/>
    <property type="match status" value="1"/>
</dbReference>
<dbReference type="PANTHER" id="PTHR43736">
    <property type="entry name" value="ADP-RIBOSE PYROPHOSPHATASE"/>
    <property type="match status" value="1"/>
</dbReference>
<keyword evidence="2 3" id="KW-0378">Hydrolase</keyword>
<name>A0ABV7GWL5_9RHOB</name>
<dbReference type="PRINTS" id="PR00502">
    <property type="entry name" value="NUDIXFAMILY"/>
</dbReference>
<reference evidence="6" key="1">
    <citation type="journal article" date="2019" name="Int. J. Syst. Evol. Microbiol.">
        <title>The Global Catalogue of Microorganisms (GCM) 10K type strain sequencing project: providing services to taxonomists for standard genome sequencing and annotation.</title>
        <authorList>
            <consortium name="The Broad Institute Genomics Platform"/>
            <consortium name="The Broad Institute Genome Sequencing Center for Infectious Disease"/>
            <person name="Wu L."/>
            <person name="Ma J."/>
        </authorList>
    </citation>
    <scope>NUCLEOTIDE SEQUENCE [LARGE SCALE GENOMIC DNA]</scope>
    <source>
        <strain evidence="6">KCTC 52366</strain>
    </source>
</reference>
<gene>
    <name evidence="5" type="ORF">ACFOGP_14385</name>
</gene>
<comment type="similarity">
    <text evidence="3">Belongs to the Nudix hydrolase family.</text>
</comment>
<proteinExistence type="inferred from homology"/>
<dbReference type="InterPro" id="IPR020476">
    <property type="entry name" value="Nudix_hydrolase"/>
</dbReference>
<dbReference type="InterPro" id="IPR020084">
    <property type="entry name" value="NUDIX_hydrolase_CS"/>
</dbReference>
<evidence type="ECO:0000256" key="2">
    <source>
        <dbReference type="ARBA" id="ARBA00022801"/>
    </source>
</evidence>
<dbReference type="Proteomes" id="UP001595632">
    <property type="component" value="Unassembled WGS sequence"/>
</dbReference>
<organism evidence="5 6">
    <name type="scientific">Psychromarinibacter halotolerans</name>
    <dbReference type="NCBI Taxonomy" id="1775175"/>
    <lineage>
        <taxon>Bacteria</taxon>
        <taxon>Pseudomonadati</taxon>
        <taxon>Pseudomonadota</taxon>
        <taxon>Alphaproteobacteria</taxon>
        <taxon>Rhodobacterales</taxon>
        <taxon>Paracoccaceae</taxon>
        <taxon>Psychromarinibacter</taxon>
    </lineage>
</organism>
<dbReference type="GO" id="GO:0016787">
    <property type="term" value="F:hydrolase activity"/>
    <property type="evidence" value="ECO:0007669"/>
    <property type="project" value="UniProtKB-KW"/>
</dbReference>
<feature type="domain" description="Nudix hydrolase" evidence="4">
    <location>
        <begin position="4"/>
        <end position="137"/>
    </location>
</feature>
<dbReference type="InterPro" id="IPR000086">
    <property type="entry name" value="NUDIX_hydrolase_dom"/>
</dbReference>
<dbReference type="RefSeq" id="WP_275631176.1">
    <property type="nucleotide sequence ID" value="NZ_JARGYD010000001.1"/>
</dbReference>
<sequence>MENRPKLAALAVVVRDAHVLLVRRRNPPDVGLWGYPGGHVEWGETVAEAAMRELHEETGVVAEAVGWLDNLDTIVRDGDGVVRHHYLLVAILCRWRDGQPEPRDDVSEAAWLPVADVLAGRYEASAQVDEVLSRALTTADNTGPR</sequence>
<comment type="cofactor">
    <cofactor evidence="1">
        <name>Mg(2+)</name>
        <dbReference type="ChEBI" id="CHEBI:18420"/>
    </cofactor>
</comment>
<dbReference type="PANTHER" id="PTHR43736:SF1">
    <property type="entry name" value="DIHYDRONEOPTERIN TRIPHOSPHATE DIPHOSPHATASE"/>
    <property type="match status" value="1"/>
</dbReference>
<comment type="caution">
    <text evidence="5">The sequence shown here is derived from an EMBL/GenBank/DDBJ whole genome shotgun (WGS) entry which is preliminary data.</text>
</comment>
<evidence type="ECO:0000256" key="3">
    <source>
        <dbReference type="RuleBase" id="RU003476"/>
    </source>
</evidence>
<protein>
    <submittedName>
        <fullName evidence="5">NUDIX hydrolase</fullName>
    </submittedName>
</protein>
<dbReference type="InterPro" id="IPR015797">
    <property type="entry name" value="NUDIX_hydrolase-like_dom_sf"/>
</dbReference>
<evidence type="ECO:0000313" key="6">
    <source>
        <dbReference type="Proteomes" id="UP001595632"/>
    </source>
</evidence>